<dbReference type="GO" id="GO:0016491">
    <property type="term" value="F:oxidoreductase activity"/>
    <property type="evidence" value="ECO:0007669"/>
    <property type="project" value="UniProtKB-KW"/>
</dbReference>
<comment type="caution">
    <text evidence="8">The sequence shown here is derived from an EMBL/GenBank/DDBJ whole genome shotgun (WGS) entry which is preliminary data.</text>
</comment>
<dbReference type="GO" id="GO:0046872">
    <property type="term" value="F:metal ion binding"/>
    <property type="evidence" value="ECO:0007669"/>
    <property type="project" value="UniProtKB-KW"/>
</dbReference>
<evidence type="ECO:0000313" key="8">
    <source>
        <dbReference type="EMBL" id="OGY55735.1"/>
    </source>
</evidence>
<keyword evidence="4 5" id="KW-0408">Iron</keyword>
<protein>
    <recommendedName>
        <fullName evidence="7">Fe2OG dioxygenase domain-containing protein</fullName>
    </recommendedName>
</protein>
<evidence type="ECO:0000313" key="9">
    <source>
        <dbReference type="Proteomes" id="UP000178122"/>
    </source>
</evidence>
<organism evidence="8 9">
    <name type="scientific">Candidatus Buchananbacteria bacterium RIFCSPLOWO2_01_FULL_40_23b</name>
    <dbReference type="NCBI Taxonomy" id="1797544"/>
    <lineage>
        <taxon>Bacteria</taxon>
        <taxon>Candidatus Buchananiibacteriota</taxon>
    </lineage>
</organism>
<evidence type="ECO:0000256" key="4">
    <source>
        <dbReference type="ARBA" id="ARBA00023004"/>
    </source>
</evidence>
<feature type="domain" description="Fe2OG dioxygenase" evidence="7">
    <location>
        <begin position="166"/>
        <end position="302"/>
    </location>
</feature>
<gene>
    <name evidence="8" type="ORF">A2912_01335</name>
</gene>
<sequence length="332" mass="37607">MKSSQVLVLDFNEYVSSSSQAQRQFIEGIGQSLKQSGFVVCKNVGLDGVMSQVRQQEKLFFETLSLEQKLRLFRPETRGERGFVPIGGETAIGEGYPDLKEYFEFGREEDTRYDTNVWPAVELLPEFKSTMLRAYALQEEKAHILSEAVAQYLGLDTEALKNDTVGGNSVMRLNFYPTKQYIIEMLHDYVENPTQALLSEQMAQEMLESLRDPLAKPKSIRAGKHKDSNYKTSLYNPDEGLQVSPRDDDCWIDIPVIQGAVVINIGKKLELKTGLPATVHRVVNPTLDFSKSRYTEPFFEHPHADCVLDGNTGLTDRDYMTDLLAQRYTVGK</sequence>
<dbReference type="PANTHER" id="PTHR10209">
    <property type="entry name" value="OXIDOREDUCTASE, 2OG-FE II OXYGENASE FAMILY PROTEIN"/>
    <property type="match status" value="1"/>
</dbReference>
<reference evidence="8 9" key="1">
    <citation type="journal article" date="2016" name="Nat. Commun.">
        <title>Thousands of microbial genomes shed light on interconnected biogeochemical processes in an aquifer system.</title>
        <authorList>
            <person name="Anantharaman K."/>
            <person name="Brown C.T."/>
            <person name="Hug L.A."/>
            <person name="Sharon I."/>
            <person name="Castelle C.J."/>
            <person name="Probst A.J."/>
            <person name="Thomas B.C."/>
            <person name="Singh A."/>
            <person name="Wilkins M.J."/>
            <person name="Karaoz U."/>
            <person name="Brodie E.L."/>
            <person name="Williams K.H."/>
            <person name="Hubbard S.S."/>
            <person name="Banfield J.F."/>
        </authorList>
    </citation>
    <scope>NUCLEOTIDE SEQUENCE [LARGE SCALE GENOMIC DNA]</scope>
</reference>
<dbReference type="InterPro" id="IPR026992">
    <property type="entry name" value="DIOX_N"/>
</dbReference>
<dbReference type="EMBL" id="MHIN01000005">
    <property type="protein sequence ID" value="OGY55735.1"/>
    <property type="molecule type" value="Genomic_DNA"/>
</dbReference>
<accession>A0A1G1YTQ4</accession>
<dbReference type="Proteomes" id="UP000178122">
    <property type="component" value="Unassembled WGS sequence"/>
</dbReference>
<dbReference type="Pfam" id="PF14226">
    <property type="entry name" value="DIOX_N"/>
    <property type="match status" value="1"/>
</dbReference>
<comment type="similarity">
    <text evidence="1 5">Belongs to the iron/ascorbate-dependent oxidoreductase family.</text>
</comment>
<evidence type="ECO:0000259" key="7">
    <source>
        <dbReference type="PROSITE" id="PS51471"/>
    </source>
</evidence>
<feature type="region of interest" description="Disordered" evidence="6">
    <location>
        <begin position="217"/>
        <end position="241"/>
    </location>
</feature>
<evidence type="ECO:0000256" key="5">
    <source>
        <dbReference type="RuleBase" id="RU003682"/>
    </source>
</evidence>
<dbReference type="AlphaFoldDB" id="A0A1G1YTQ4"/>
<evidence type="ECO:0000256" key="3">
    <source>
        <dbReference type="ARBA" id="ARBA00023002"/>
    </source>
</evidence>
<keyword evidence="2 5" id="KW-0479">Metal-binding</keyword>
<dbReference type="InterPro" id="IPR027443">
    <property type="entry name" value="IPNS-like_sf"/>
</dbReference>
<evidence type="ECO:0000256" key="2">
    <source>
        <dbReference type="ARBA" id="ARBA00022723"/>
    </source>
</evidence>
<evidence type="ECO:0000256" key="6">
    <source>
        <dbReference type="SAM" id="MobiDB-lite"/>
    </source>
</evidence>
<proteinExistence type="inferred from homology"/>
<dbReference type="PANTHER" id="PTHR10209:SF881">
    <property type="entry name" value="FI07970P-RELATED"/>
    <property type="match status" value="1"/>
</dbReference>
<dbReference type="InterPro" id="IPR044861">
    <property type="entry name" value="IPNS-like_FE2OG_OXY"/>
</dbReference>
<dbReference type="PROSITE" id="PS51471">
    <property type="entry name" value="FE2OG_OXY"/>
    <property type="match status" value="1"/>
</dbReference>
<dbReference type="InterPro" id="IPR005123">
    <property type="entry name" value="Oxoglu/Fe-dep_dioxygenase_dom"/>
</dbReference>
<dbReference type="SUPFAM" id="SSF51197">
    <property type="entry name" value="Clavaminate synthase-like"/>
    <property type="match status" value="1"/>
</dbReference>
<dbReference type="Gene3D" id="2.60.120.330">
    <property type="entry name" value="B-lactam Antibiotic, Isopenicillin N Synthase, Chain"/>
    <property type="match status" value="1"/>
</dbReference>
<keyword evidence="3 5" id="KW-0560">Oxidoreductase</keyword>
<evidence type="ECO:0000256" key="1">
    <source>
        <dbReference type="ARBA" id="ARBA00008056"/>
    </source>
</evidence>
<name>A0A1G1YTQ4_9BACT</name>
<dbReference type="Pfam" id="PF03171">
    <property type="entry name" value="2OG-FeII_Oxy"/>
    <property type="match status" value="1"/>
</dbReference>